<evidence type="ECO:0000259" key="2">
    <source>
        <dbReference type="Pfam" id="PF13280"/>
    </source>
</evidence>
<dbReference type="PANTHER" id="PTHR34580:SF3">
    <property type="entry name" value="PROTEIN PAFB"/>
    <property type="match status" value="1"/>
</dbReference>
<comment type="caution">
    <text evidence="3">The sequence shown here is derived from an EMBL/GenBank/DDBJ whole genome shotgun (WGS) entry which is preliminary data.</text>
</comment>
<evidence type="ECO:0000313" key="4">
    <source>
        <dbReference type="Proteomes" id="UP000606653"/>
    </source>
</evidence>
<evidence type="ECO:0000313" key="3">
    <source>
        <dbReference type="EMBL" id="GGO01691.1"/>
    </source>
</evidence>
<organism evidence="3 4">
    <name type="scientific">Saccharibacillus kuerlensis</name>
    <dbReference type="NCBI Taxonomy" id="459527"/>
    <lineage>
        <taxon>Bacteria</taxon>
        <taxon>Bacillati</taxon>
        <taxon>Bacillota</taxon>
        <taxon>Bacilli</taxon>
        <taxon>Bacillales</taxon>
        <taxon>Paenibacillaceae</taxon>
        <taxon>Saccharibacillus</taxon>
    </lineage>
</organism>
<feature type="domain" description="WYL" evidence="2">
    <location>
        <begin position="142"/>
        <end position="208"/>
    </location>
</feature>
<dbReference type="EMBL" id="BMLN01000006">
    <property type="protein sequence ID" value="GGO01691.1"/>
    <property type="molecule type" value="Genomic_DNA"/>
</dbReference>
<keyword evidence="4" id="KW-1185">Reference proteome</keyword>
<sequence length="322" mass="36962">MSKHENMLAILWALSSETPITAKMLAERLEVNIRSVYRYIDALCASGVPIVADSGHHGGYRLLHPSTFAQPPLLLDAADKLSLLQAADLAYEAGYPAVSALKRAASKLKTYTNEAQSDLLNRRLQGSQVVTEHSPSVAEATFAEFETSSADQYSLDIQYRKPNALQTSERRIDPYGSVYWNRRWYVVAYCHWRSDIRLFRMDRISDIRRTEHLFIRPPGFSARQFLLEKLLPEPVNEQTDLVLVIEGRFSALEDLCRHWLMSACLVELSENQAYFRMDEDFIRKYVPYLLLPYGTSIKAVEPSFLKEELQEILSKLLLFYND</sequence>
<dbReference type="Pfam" id="PF08279">
    <property type="entry name" value="HTH_11"/>
    <property type="match status" value="1"/>
</dbReference>
<dbReference type="InterPro" id="IPR036388">
    <property type="entry name" value="WH-like_DNA-bd_sf"/>
</dbReference>
<dbReference type="Proteomes" id="UP000606653">
    <property type="component" value="Unassembled WGS sequence"/>
</dbReference>
<protein>
    <submittedName>
        <fullName evidence="3">DNA-binding transcriptional regulator</fullName>
    </submittedName>
</protein>
<dbReference type="Gene3D" id="1.10.10.10">
    <property type="entry name" value="Winged helix-like DNA-binding domain superfamily/Winged helix DNA-binding domain"/>
    <property type="match status" value="1"/>
</dbReference>
<dbReference type="InterPro" id="IPR026881">
    <property type="entry name" value="WYL_dom"/>
</dbReference>
<reference evidence="4" key="1">
    <citation type="journal article" date="2019" name="Int. J. Syst. Evol. Microbiol.">
        <title>The Global Catalogue of Microorganisms (GCM) 10K type strain sequencing project: providing services to taxonomists for standard genome sequencing and annotation.</title>
        <authorList>
            <consortium name="The Broad Institute Genomics Platform"/>
            <consortium name="The Broad Institute Genome Sequencing Center for Infectious Disease"/>
            <person name="Wu L."/>
            <person name="Ma J."/>
        </authorList>
    </citation>
    <scope>NUCLEOTIDE SEQUENCE [LARGE SCALE GENOMIC DNA]</scope>
    <source>
        <strain evidence="4">CGMCC 1.6964</strain>
    </source>
</reference>
<keyword evidence="3" id="KW-0238">DNA-binding</keyword>
<dbReference type="PROSITE" id="PS52050">
    <property type="entry name" value="WYL"/>
    <property type="match status" value="1"/>
</dbReference>
<dbReference type="InterPro" id="IPR036390">
    <property type="entry name" value="WH_DNA-bd_sf"/>
</dbReference>
<gene>
    <name evidence="3" type="ORF">GCM10010969_24300</name>
</gene>
<dbReference type="InterPro" id="IPR051534">
    <property type="entry name" value="CBASS_pafABC_assoc_protein"/>
</dbReference>
<accession>A0ABQ2L3V2</accession>
<proteinExistence type="predicted"/>
<dbReference type="PANTHER" id="PTHR34580">
    <property type="match status" value="1"/>
</dbReference>
<dbReference type="SUPFAM" id="SSF46785">
    <property type="entry name" value="Winged helix' DNA-binding domain"/>
    <property type="match status" value="1"/>
</dbReference>
<dbReference type="InterPro" id="IPR013196">
    <property type="entry name" value="HTH_11"/>
</dbReference>
<name>A0ABQ2L3V2_9BACL</name>
<dbReference type="RefSeq" id="WP_018976246.1">
    <property type="nucleotide sequence ID" value="NZ_BMLN01000006.1"/>
</dbReference>
<dbReference type="GO" id="GO:0003677">
    <property type="term" value="F:DNA binding"/>
    <property type="evidence" value="ECO:0007669"/>
    <property type="project" value="UniProtKB-KW"/>
</dbReference>
<dbReference type="Pfam" id="PF13280">
    <property type="entry name" value="WYL"/>
    <property type="match status" value="1"/>
</dbReference>
<feature type="domain" description="Helix-turn-helix type 11" evidence="1">
    <location>
        <begin position="8"/>
        <end position="61"/>
    </location>
</feature>
<evidence type="ECO:0000259" key="1">
    <source>
        <dbReference type="Pfam" id="PF08279"/>
    </source>
</evidence>